<organism evidence="2 3">
    <name type="scientific">Larkinella arboricola</name>
    <dbReference type="NCBI Taxonomy" id="643671"/>
    <lineage>
        <taxon>Bacteria</taxon>
        <taxon>Pseudomonadati</taxon>
        <taxon>Bacteroidota</taxon>
        <taxon>Cytophagia</taxon>
        <taxon>Cytophagales</taxon>
        <taxon>Spirosomataceae</taxon>
        <taxon>Larkinella</taxon>
    </lineage>
</organism>
<feature type="domain" description="Transposase DDE" evidence="1">
    <location>
        <begin position="71"/>
        <end position="189"/>
    </location>
</feature>
<dbReference type="EMBL" id="QLMC01000029">
    <property type="protein sequence ID" value="RAJ89174.1"/>
    <property type="molecule type" value="Genomic_DNA"/>
</dbReference>
<accession>A0A327WDV2</accession>
<protein>
    <submittedName>
        <fullName evidence="2">DDE family transposase</fullName>
    </submittedName>
</protein>
<evidence type="ECO:0000259" key="1">
    <source>
        <dbReference type="Pfam" id="PF13751"/>
    </source>
</evidence>
<gene>
    <name evidence="2" type="ORF">LX87_05717</name>
</gene>
<name>A0A327WDV2_LARAB</name>
<dbReference type="RefSeq" id="WP_111631684.1">
    <property type="nucleotide sequence ID" value="NZ_QLMC01000029.1"/>
</dbReference>
<evidence type="ECO:0000313" key="3">
    <source>
        <dbReference type="Proteomes" id="UP000248790"/>
    </source>
</evidence>
<dbReference type="Proteomes" id="UP000248790">
    <property type="component" value="Unassembled WGS sequence"/>
</dbReference>
<dbReference type="InterPro" id="IPR025668">
    <property type="entry name" value="Tnp_DDE_dom"/>
</dbReference>
<dbReference type="OrthoDB" id="1454687at2"/>
<dbReference type="PANTHER" id="PTHR33408">
    <property type="entry name" value="TRANSPOSASE"/>
    <property type="match status" value="1"/>
</dbReference>
<comment type="caution">
    <text evidence="2">The sequence shown here is derived from an EMBL/GenBank/DDBJ whole genome shotgun (WGS) entry which is preliminary data.</text>
</comment>
<evidence type="ECO:0000313" key="2">
    <source>
        <dbReference type="EMBL" id="RAJ89174.1"/>
    </source>
</evidence>
<dbReference type="PANTHER" id="PTHR33408:SF2">
    <property type="entry name" value="TRANSPOSASE DDE DOMAIN-CONTAINING PROTEIN"/>
    <property type="match status" value="1"/>
</dbReference>
<proteinExistence type="predicted"/>
<keyword evidence="3" id="KW-1185">Reference proteome</keyword>
<reference evidence="2 3" key="1">
    <citation type="submission" date="2018-06" db="EMBL/GenBank/DDBJ databases">
        <title>Genomic Encyclopedia of Archaeal and Bacterial Type Strains, Phase II (KMG-II): from individual species to whole genera.</title>
        <authorList>
            <person name="Goeker M."/>
        </authorList>
    </citation>
    <scope>NUCLEOTIDE SEQUENCE [LARGE SCALE GENOMIC DNA]</scope>
    <source>
        <strain evidence="2 3">DSM 21851</strain>
    </source>
</reference>
<dbReference type="AlphaFoldDB" id="A0A327WDV2"/>
<sequence length="238" mass="26656">MPVRFAYQQAIPNLGIFSPNKPKGRSGYSSGENYQALEQRGIVGFIPPHGKYKADRQDFTYDVTTDSYRQGKTLAFDRLVTDRDGNPKKRYLSKSSDCKGCPLRATCIQTTACEKRLHHTAYKAEYERMLQRLATRSGKARSRQRSATVEPVLGSLIGYYGLGKIGVRGQVGAAKVMYLAAIAYNLKKYLRYDLGKGLSQASAMVIHITNGFLYLRTFATATALIQQRSLLLVQYFLV</sequence>
<dbReference type="Pfam" id="PF13751">
    <property type="entry name" value="DDE_Tnp_1_6"/>
    <property type="match status" value="1"/>
</dbReference>